<evidence type="ECO:0000313" key="4">
    <source>
        <dbReference type="EMBL" id="QIX01539.1"/>
    </source>
</evidence>
<feature type="domain" description="Xylanolytic transcriptional activator regulatory" evidence="3">
    <location>
        <begin position="238"/>
        <end position="309"/>
    </location>
</feature>
<feature type="region of interest" description="Disordered" evidence="2">
    <location>
        <begin position="1"/>
        <end position="24"/>
    </location>
</feature>
<dbReference type="GO" id="GO:0003700">
    <property type="term" value="F:DNA-binding transcription factor activity"/>
    <property type="evidence" value="ECO:0007669"/>
    <property type="project" value="InterPro"/>
</dbReference>
<evidence type="ECO:0000259" key="3">
    <source>
        <dbReference type="SMART" id="SM00906"/>
    </source>
</evidence>
<dbReference type="PANTHER" id="PTHR46910:SF9">
    <property type="entry name" value="MISCELLANEOUS ZN(II)2CYS6 TRANSCRIPTION FACTOR (EUROFUNG)"/>
    <property type="match status" value="1"/>
</dbReference>
<dbReference type="Pfam" id="PF04082">
    <property type="entry name" value="Fungal_trans"/>
    <property type="match status" value="1"/>
</dbReference>
<proteinExistence type="predicted"/>
<dbReference type="OrthoDB" id="3266505at2759"/>
<dbReference type="GO" id="GO:0006351">
    <property type="term" value="P:DNA-templated transcription"/>
    <property type="evidence" value="ECO:0007669"/>
    <property type="project" value="InterPro"/>
</dbReference>
<accession>A0A6H0Y3W4</accession>
<dbReference type="EMBL" id="CP051143">
    <property type="protein sequence ID" value="QIX01539.1"/>
    <property type="molecule type" value="Genomic_DNA"/>
</dbReference>
<dbReference type="SMART" id="SM00906">
    <property type="entry name" value="Fungal_trans"/>
    <property type="match status" value="1"/>
</dbReference>
<reference evidence="4 5" key="1">
    <citation type="journal article" date="2016" name="Sci. Rep.">
        <title>Peltaster fructicola genome reveals evolution from an invasive phytopathogen to an ectophytic parasite.</title>
        <authorList>
            <person name="Xu C."/>
            <person name="Chen H."/>
            <person name="Gleason M.L."/>
            <person name="Xu J.R."/>
            <person name="Liu H."/>
            <person name="Zhang R."/>
            <person name="Sun G."/>
        </authorList>
    </citation>
    <scope>NUCLEOTIDE SEQUENCE [LARGE SCALE GENOMIC DNA]</scope>
    <source>
        <strain evidence="4 5">LNHT1506</strain>
    </source>
</reference>
<dbReference type="Proteomes" id="UP000503462">
    <property type="component" value="Chromosome 5"/>
</dbReference>
<keyword evidence="1" id="KW-0539">Nucleus</keyword>
<gene>
    <name evidence="4" type="ORF">AMS68_007056</name>
</gene>
<dbReference type="GO" id="GO:0003677">
    <property type="term" value="F:DNA binding"/>
    <property type="evidence" value="ECO:0007669"/>
    <property type="project" value="InterPro"/>
</dbReference>
<evidence type="ECO:0000313" key="5">
    <source>
        <dbReference type="Proteomes" id="UP000503462"/>
    </source>
</evidence>
<evidence type="ECO:0000256" key="2">
    <source>
        <dbReference type="SAM" id="MobiDB-lite"/>
    </source>
</evidence>
<dbReference type="GO" id="GO:0008270">
    <property type="term" value="F:zinc ion binding"/>
    <property type="evidence" value="ECO:0007669"/>
    <property type="project" value="InterPro"/>
</dbReference>
<keyword evidence="5" id="KW-1185">Reference proteome</keyword>
<protein>
    <recommendedName>
        <fullName evidence="3">Xylanolytic transcriptional activator regulatory domain-containing protein</fullName>
    </recommendedName>
</protein>
<organism evidence="4 5">
    <name type="scientific">Peltaster fructicola</name>
    <dbReference type="NCBI Taxonomy" id="286661"/>
    <lineage>
        <taxon>Eukaryota</taxon>
        <taxon>Fungi</taxon>
        <taxon>Dikarya</taxon>
        <taxon>Ascomycota</taxon>
        <taxon>Pezizomycotina</taxon>
        <taxon>Dothideomycetes</taxon>
        <taxon>Dothideomycetes incertae sedis</taxon>
        <taxon>Peltaster</taxon>
    </lineage>
</organism>
<dbReference type="AlphaFoldDB" id="A0A6H0Y3W4"/>
<evidence type="ECO:0000256" key="1">
    <source>
        <dbReference type="ARBA" id="ARBA00023242"/>
    </source>
</evidence>
<sequence length="572" mass="64222">MSKHIPPSSNSTGDYGRPPTKRRRIDFAPSINGRHREIGLLRRDGEQDGSSFVGSSSGIFFVRSVYNALQNKSVMKSQTDLVPGEDDCLTNGPNRTSNTALWAPAEVSDAETITFDELRNMSDEYFNHWHPTFPYLHAPSFLESFDTISRSPLSSITKIIDAHEHIMLKAVMSIAAADRRQCGRARNVPVPRSMLFSSFSEAIESVQQFLTLPASTRSLQAVLAVELFLITMLRHNGATRLGGLAVRLAFQLGLHRCPVRYSAFSLEEAQMRKRIFWTTYCLDRILCQSLGLPLGIRDDDIDVCSFDYEKHQDPTLPQTPLQPRLASLHFLSKHARIKGMIVELCNKNIDSRPINAEMCHVIDEAMGKWRNEIDAFIDLNPSHTEFSKARKAALQALQYECVIALNRPLLALSKDSPDYMVALQTCINASRNIIGGLHGKLIAHLGKVASKDDNRVLTPLFWPSFTWMTWMSAFIILYAASKNELQVEVAKQLVQKSIEVLGHLSSRGTVWPDACAAAIRELSAKLSTSQEIDKQVPRKDYVTPPLSHDYIAQEQQRLSLQQATPLRLQFCT</sequence>
<dbReference type="PANTHER" id="PTHR46910">
    <property type="entry name" value="TRANSCRIPTION FACTOR PDR1"/>
    <property type="match status" value="1"/>
</dbReference>
<name>A0A6H0Y3W4_9PEZI</name>
<dbReference type="InterPro" id="IPR050987">
    <property type="entry name" value="AtrR-like"/>
</dbReference>
<dbReference type="CDD" id="cd12148">
    <property type="entry name" value="fungal_TF_MHR"/>
    <property type="match status" value="1"/>
</dbReference>
<dbReference type="InterPro" id="IPR007219">
    <property type="entry name" value="XnlR_reg_dom"/>
</dbReference>